<dbReference type="CDD" id="cd07990">
    <property type="entry name" value="LPLAT_LCLAT1-like"/>
    <property type="match status" value="1"/>
</dbReference>
<evidence type="ECO:0000256" key="3">
    <source>
        <dbReference type="ARBA" id="ARBA00023315"/>
    </source>
</evidence>
<dbReference type="SMART" id="SM00563">
    <property type="entry name" value="PlsC"/>
    <property type="match status" value="1"/>
</dbReference>
<reference evidence="6 7" key="1">
    <citation type="submission" date="2024-05" db="EMBL/GenBank/DDBJ databases">
        <authorList>
            <person name="Wallberg A."/>
        </authorList>
    </citation>
    <scope>NUCLEOTIDE SEQUENCE [LARGE SCALE GENOMIC DNA]</scope>
</reference>
<keyword evidence="3" id="KW-0012">Acyltransferase</keyword>
<dbReference type="InterPro" id="IPR002123">
    <property type="entry name" value="Plipid/glycerol_acylTrfase"/>
</dbReference>
<feature type="transmembrane region" description="Helical" evidence="4">
    <location>
        <begin position="59"/>
        <end position="78"/>
    </location>
</feature>
<organism evidence="6 7">
    <name type="scientific">Meganyctiphanes norvegica</name>
    <name type="common">Northern krill</name>
    <name type="synonym">Thysanopoda norvegica</name>
    <dbReference type="NCBI Taxonomy" id="48144"/>
    <lineage>
        <taxon>Eukaryota</taxon>
        <taxon>Metazoa</taxon>
        <taxon>Ecdysozoa</taxon>
        <taxon>Arthropoda</taxon>
        <taxon>Crustacea</taxon>
        <taxon>Multicrustacea</taxon>
        <taxon>Malacostraca</taxon>
        <taxon>Eumalacostraca</taxon>
        <taxon>Eucarida</taxon>
        <taxon>Euphausiacea</taxon>
        <taxon>Euphausiidae</taxon>
        <taxon>Meganyctiphanes</taxon>
    </lineage>
</organism>
<accession>A0AAV2PX51</accession>
<keyword evidence="7" id="KW-1185">Reference proteome</keyword>
<dbReference type="PANTHER" id="PTHR10983:SF24">
    <property type="entry name" value="1-ACYLGLYCEROL-3-PHOSPHATE O-ACYLTRANSFERASE 3, ISOFORM E-RELATED"/>
    <property type="match status" value="1"/>
</dbReference>
<gene>
    <name evidence="6" type="ORF">MNOR_LOCUS5742</name>
</gene>
<comment type="similarity">
    <text evidence="1">Belongs to the 1-acyl-sn-glycerol-3-phosphate acyltransferase family.</text>
</comment>
<protein>
    <recommendedName>
        <fullName evidence="5">Phospholipid/glycerol acyltransferase domain-containing protein</fullName>
    </recommendedName>
</protein>
<sequence length="393" mass="44714">MSALTSSSSSSMLKAVKRSTFSHLYILITLIICGLTINFFQAILFYTIRPLNMRFYQHINYYLLYSLHAIILFTPQWWSNSDIRIFTDDETMKKIGKEDCILILNHTHDLDWMLGWLLADRTAILGGVKCMVKRAIASVPTFGWAWGFSDYLFLDRNWENDKSIIQKQCLYLQNYATPSWLALFPEGTRFSEEKHKASMEFAQKQGIPVLKRHLIPRTRGFVQLVQSLKGHYPAIYDATLSYDLSKSATPQLVSMLDGEQVIAEAYLRRYELIDLPDTDKEISEWLHQLFREKDALLDSYLTCGSFTDSSGFPVKPLQDSPRRPVSLISVIIWFSLSAYCIYRAALATLAQGVLGVVLAVGAFAAAYIGLQKLINITRKDKGSSYGSANCKEK</sequence>
<dbReference type="GO" id="GO:0012505">
    <property type="term" value="C:endomembrane system"/>
    <property type="evidence" value="ECO:0007669"/>
    <property type="project" value="TreeGrafter"/>
</dbReference>
<feature type="domain" description="Phospholipid/glycerol acyltransferase" evidence="5">
    <location>
        <begin position="100"/>
        <end position="222"/>
    </location>
</feature>
<dbReference type="Pfam" id="PF16076">
    <property type="entry name" value="Acyltransf_C"/>
    <property type="match status" value="1"/>
</dbReference>
<evidence type="ECO:0000313" key="6">
    <source>
        <dbReference type="EMBL" id="CAL4066495.1"/>
    </source>
</evidence>
<dbReference type="Pfam" id="PF01553">
    <property type="entry name" value="Acyltransferase"/>
    <property type="match status" value="1"/>
</dbReference>
<dbReference type="EMBL" id="CAXKWB010002273">
    <property type="protein sequence ID" value="CAL4066495.1"/>
    <property type="molecule type" value="Genomic_DNA"/>
</dbReference>
<evidence type="ECO:0000256" key="4">
    <source>
        <dbReference type="SAM" id="Phobius"/>
    </source>
</evidence>
<dbReference type="SUPFAM" id="SSF69593">
    <property type="entry name" value="Glycerol-3-phosphate (1)-acyltransferase"/>
    <property type="match status" value="1"/>
</dbReference>
<keyword evidence="4" id="KW-0472">Membrane</keyword>
<evidence type="ECO:0000313" key="7">
    <source>
        <dbReference type="Proteomes" id="UP001497623"/>
    </source>
</evidence>
<keyword evidence="2" id="KW-0808">Transferase</keyword>
<dbReference type="GO" id="GO:0003841">
    <property type="term" value="F:1-acylglycerol-3-phosphate O-acyltransferase activity"/>
    <property type="evidence" value="ECO:0007669"/>
    <property type="project" value="TreeGrafter"/>
</dbReference>
<proteinExistence type="inferred from homology"/>
<evidence type="ECO:0000256" key="1">
    <source>
        <dbReference type="ARBA" id="ARBA00008655"/>
    </source>
</evidence>
<dbReference type="Proteomes" id="UP001497623">
    <property type="component" value="Unassembled WGS sequence"/>
</dbReference>
<dbReference type="InterPro" id="IPR032098">
    <property type="entry name" value="Acyltransf_C"/>
</dbReference>
<feature type="transmembrane region" description="Helical" evidence="4">
    <location>
        <begin position="351"/>
        <end position="370"/>
    </location>
</feature>
<dbReference type="PANTHER" id="PTHR10983">
    <property type="entry name" value="1-ACYLGLYCEROL-3-PHOSPHATE ACYLTRANSFERASE-RELATED"/>
    <property type="match status" value="1"/>
</dbReference>
<name>A0AAV2PX51_MEGNR</name>
<keyword evidence="4" id="KW-0812">Transmembrane</keyword>
<evidence type="ECO:0000256" key="2">
    <source>
        <dbReference type="ARBA" id="ARBA00022679"/>
    </source>
</evidence>
<evidence type="ECO:0000259" key="5">
    <source>
        <dbReference type="SMART" id="SM00563"/>
    </source>
</evidence>
<feature type="transmembrane region" description="Helical" evidence="4">
    <location>
        <begin position="21"/>
        <end position="47"/>
    </location>
</feature>
<keyword evidence="4" id="KW-1133">Transmembrane helix</keyword>
<feature type="transmembrane region" description="Helical" evidence="4">
    <location>
        <begin position="325"/>
        <end position="345"/>
    </location>
</feature>
<comment type="caution">
    <text evidence="6">The sequence shown here is derived from an EMBL/GenBank/DDBJ whole genome shotgun (WGS) entry which is preliminary data.</text>
</comment>
<dbReference type="AlphaFoldDB" id="A0AAV2PX51"/>